<keyword evidence="6" id="KW-1185">Reference proteome</keyword>
<dbReference type="SUPFAM" id="SSF55729">
    <property type="entry name" value="Acyl-CoA N-acyltransferases (Nat)"/>
    <property type="match status" value="1"/>
</dbReference>
<evidence type="ECO:0000313" key="6">
    <source>
        <dbReference type="Proteomes" id="UP001165740"/>
    </source>
</evidence>
<dbReference type="OMA" id="WHVPRYH"/>
<gene>
    <name evidence="7" type="primary">LOC106079305</name>
</gene>
<reference evidence="7" key="1">
    <citation type="submission" date="2025-08" db="UniProtKB">
        <authorList>
            <consortium name="RefSeq"/>
        </authorList>
    </citation>
    <scope>IDENTIFICATION</scope>
</reference>
<evidence type="ECO:0000313" key="7">
    <source>
        <dbReference type="RefSeq" id="XP_055875932.1"/>
    </source>
</evidence>
<proteinExistence type="inferred from homology"/>
<dbReference type="GeneID" id="106079305"/>
<dbReference type="Pfam" id="PF13302">
    <property type="entry name" value="Acetyltransf_3"/>
    <property type="match status" value="1"/>
</dbReference>
<keyword evidence="3" id="KW-0012">Acyltransferase</keyword>
<dbReference type="FunFam" id="3.40.630.30:FF:000248">
    <property type="entry name" value="N-acetyltransferase 9-like protein"/>
    <property type="match status" value="1"/>
</dbReference>
<sequence>MKENENIRIKCSKVILVPYEACHVQKYHAWMESEELRELTASELLPLDEEYEMQKKWRLDNDKCTFIILDKNLYEGSQGDHCSREIEAMVGDVNIFFSSDSHAEGEVEIMIAESSARGRGFGKEALCCMMRYAHEQLHTSCFISKIGFENGASLQMFHSLGFHEMSRSDIFKEITLSLEVSKNNSFETYASNYLIEIIK</sequence>
<dbReference type="AlphaFoldDB" id="A0A9W2ZM10"/>
<evidence type="ECO:0000259" key="5">
    <source>
        <dbReference type="Pfam" id="PF13302"/>
    </source>
</evidence>
<dbReference type="GO" id="GO:0008080">
    <property type="term" value="F:N-acetyltransferase activity"/>
    <property type="evidence" value="ECO:0007669"/>
    <property type="project" value="InterPro"/>
</dbReference>
<dbReference type="OrthoDB" id="5043642at2759"/>
<dbReference type="RefSeq" id="XP_055875932.1">
    <property type="nucleotide sequence ID" value="XM_056019957.1"/>
</dbReference>
<dbReference type="PANTHER" id="PTHR13256:SF16">
    <property type="entry name" value="ALPHA_BETA-TUBULIN-N-ACETYLTRANSFERASE 9"/>
    <property type="match status" value="1"/>
</dbReference>
<name>A0A9W2ZM10_BIOGL</name>
<evidence type="ECO:0000256" key="4">
    <source>
        <dbReference type="ARBA" id="ARBA00069551"/>
    </source>
</evidence>
<organism evidence="6 7">
    <name type="scientific">Biomphalaria glabrata</name>
    <name type="common">Bloodfluke planorb</name>
    <name type="synonym">Freshwater snail</name>
    <dbReference type="NCBI Taxonomy" id="6526"/>
    <lineage>
        <taxon>Eukaryota</taxon>
        <taxon>Metazoa</taxon>
        <taxon>Spiralia</taxon>
        <taxon>Lophotrochozoa</taxon>
        <taxon>Mollusca</taxon>
        <taxon>Gastropoda</taxon>
        <taxon>Heterobranchia</taxon>
        <taxon>Euthyneura</taxon>
        <taxon>Panpulmonata</taxon>
        <taxon>Hygrophila</taxon>
        <taxon>Lymnaeoidea</taxon>
        <taxon>Planorbidae</taxon>
        <taxon>Biomphalaria</taxon>
    </lineage>
</organism>
<dbReference type="InterPro" id="IPR039135">
    <property type="entry name" value="NAT9-like"/>
</dbReference>
<dbReference type="InterPro" id="IPR000182">
    <property type="entry name" value="GNAT_dom"/>
</dbReference>
<dbReference type="Proteomes" id="UP001165740">
    <property type="component" value="Chromosome 2"/>
</dbReference>
<dbReference type="PANTHER" id="PTHR13256">
    <property type="entry name" value="N-ACETYLTRANSFERASE 9"/>
    <property type="match status" value="1"/>
</dbReference>
<evidence type="ECO:0000256" key="1">
    <source>
        <dbReference type="ARBA" id="ARBA00009342"/>
    </source>
</evidence>
<keyword evidence="2" id="KW-0808">Transferase</keyword>
<evidence type="ECO:0000256" key="2">
    <source>
        <dbReference type="ARBA" id="ARBA00022679"/>
    </source>
</evidence>
<protein>
    <recommendedName>
        <fullName evidence="4">N-acetyltransferase 9-like protein</fullName>
    </recommendedName>
</protein>
<dbReference type="Gene3D" id="3.40.630.30">
    <property type="match status" value="1"/>
</dbReference>
<dbReference type="InterPro" id="IPR016181">
    <property type="entry name" value="Acyl_CoA_acyltransferase"/>
</dbReference>
<accession>A0A9W2ZM10</accession>
<evidence type="ECO:0000256" key="3">
    <source>
        <dbReference type="ARBA" id="ARBA00023315"/>
    </source>
</evidence>
<comment type="similarity">
    <text evidence="1">Belongs to the acetyltransferase family. GNAT subfamily.</text>
</comment>
<feature type="domain" description="N-acetyltransferase" evidence="5">
    <location>
        <begin position="14"/>
        <end position="163"/>
    </location>
</feature>